<comment type="caution">
    <text evidence="1">Lacks conserved residue(s) required for the propagation of feature annotation.</text>
</comment>
<dbReference type="InterPro" id="IPR001789">
    <property type="entry name" value="Sig_transdc_resp-reg_receiver"/>
</dbReference>
<dbReference type="PROSITE" id="PS50110">
    <property type="entry name" value="RESPONSE_REGULATORY"/>
    <property type="match status" value="1"/>
</dbReference>
<dbReference type="RefSeq" id="WP_109969032.1">
    <property type="nucleotide sequence ID" value="NZ_CP176093.1"/>
</dbReference>
<reference evidence="3 4" key="1">
    <citation type="submission" date="2018-05" db="EMBL/GenBank/DDBJ databases">
        <title>Draft genome of Methanospirillum lacunae Ki8-1.</title>
        <authorList>
            <person name="Dueholm M.S."/>
            <person name="Nielsen P.H."/>
            <person name="Bakmann L.F."/>
            <person name="Otzen D.E."/>
        </authorList>
    </citation>
    <scope>NUCLEOTIDE SEQUENCE [LARGE SCALE GENOMIC DNA]</scope>
    <source>
        <strain evidence="3 4">Ki8-1</strain>
    </source>
</reference>
<dbReference type="Proteomes" id="UP000245657">
    <property type="component" value="Unassembled WGS sequence"/>
</dbReference>
<name>A0A2V2MT89_9EURY</name>
<gene>
    <name evidence="3" type="ORF">DK846_11150</name>
</gene>
<dbReference type="OrthoDB" id="8127at2157"/>
<evidence type="ECO:0000259" key="2">
    <source>
        <dbReference type="PROSITE" id="PS50110"/>
    </source>
</evidence>
<dbReference type="Gene3D" id="3.40.50.2300">
    <property type="match status" value="1"/>
</dbReference>
<protein>
    <recommendedName>
        <fullName evidence="2">Response regulatory domain-containing protein</fullName>
    </recommendedName>
</protein>
<dbReference type="EMBL" id="QGMY01000008">
    <property type="protein sequence ID" value="PWR71414.1"/>
    <property type="molecule type" value="Genomic_DNA"/>
</dbReference>
<sequence length="134" mass="15395">MILCLYIDKNEKARLKVKKVLEENLDIQVDICRSLEEAIERISKVRYDIIIAEYFLPLNSAISLFGIVQSECNNIPVILFSTKQSDMKGKNGCISVVSPHLFLPKKGENPYNELLKLIRLEISLKQKKDQETNN</sequence>
<dbReference type="GeneID" id="97546957"/>
<feature type="domain" description="Response regulatory" evidence="2">
    <location>
        <begin position="3"/>
        <end position="118"/>
    </location>
</feature>
<dbReference type="SUPFAM" id="SSF52172">
    <property type="entry name" value="CheY-like"/>
    <property type="match status" value="1"/>
</dbReference>
<evidence type="ECO:0000313" key="4">
    <source>
        <dbReference type="Proteomes" id="UP000245657"/>
    </source>
</evidence>
<organism evidence="3 4">
    <name type="scientific">Methanospirillum lacunae</name>
    <dbReference type="NCBI Taxonomy" id="668570"/>
    <lineage>
        <taxon>Archaea</taxon>
        <taxon>Methanobacteriati</taxon>
        <taxon>Methanobacteriota</taxon>
        <taxon>Stenosarchaea group</taxon>
        <taxon>Methanomicrobia</taxon>
        <taxon>Methanomicrobiales</taxon>
        <taxon>Methanospirillaceae</taxon>
        <taxon>Methanospirillum</taxon>
    </lineage>
</organism>
<comment type="caution">
    <text evidence="3">The sequence shown here is derived from an EMBL/GenBank/DDBJ whole genome shotgun (WGS) entry which is preliminary data.</text>
</comment>
<evidence type="ECO:0000313" key="3">
    <source>
        <dbReference type="EMBL" id="PWR71414.1"/>
    </source>
</evidence>
<accession>A0A2V2MT89</accession>
<keyword evidence="4" id="KW-1185">Reference proteome</keyword>
<dbReference type="AlphaFoldDB" id="A0A2V2MT89"/>
<dbReference type="GO" id="GO:0000160">
    <property type="term" value="P:phosphorelay signal transduction system"/>
    <property type="evidence" value="ECO:0007669"/>
    <property type="project" value="InterPro"/>
</dbReference>
<dbReference type="InterPro" id="IPR011006">
    <property type="entry name" value="CheY-like_superfamily"/>
</dbReference>
<proteinExistence type="predicted"/>
<evidence type="ECO:0000256" key="1">
    <source>
        <dbReference type="PROSITE-ProRule" id="PRU00169"/>
    </source>
</evidence>
<dbReference type="CDD" id="cd00156">
    <property type="entry name" value="REC"/>
    <property type="match status" value="1"/>
</dbReference>